<dbReference type="SUPFAM" id="SSF48498">
    <property type="entry name" value="Tetracyclin repressor-like, C-terminal domain"/>
    <property type="match status" value="1"/>
</dbReference>
<reference evidence="5" key="1">
    <citation type="submission" date="2021-01" db="EMBL/GenBank/DDBJ databases">
        <title>Whole genome shotgun sequence of Planotetraspora thailandica NBRC 104271.</title>
        <authorList>
            <person name="Komaki H."/>
            <person name="Tamura T."/>
        </authorList>
    </citation>
    <scope>NUCLEOTIDE SEQUENCE</scope>
    <source>
        <strain evidence="5">NBRC 104271</strain>
    </source>
</reference>
<dbReference type="PANTHER" id="PTHR30055">
    <property type="entry name" value="HTH-TYPE TRANSCRIPTIONAL REGULATOR RUTR"/>
    <property type="match status" value="1"/>
</dbReference>
<keyword evidence="6" id="KW-1185">Reference proteome</keyword>
<accession>A0A8J3Y207</accession>
<feature type="compositionally biased region" description="Basic and acidic residues" evidence="3">
    <location>
        <begin position="36"/>
        <end position="46"/>
    </location>
</feature>
<protein>
    <recommendedName>
        <fullName evidence="4">HTH tetR-type domain-containing protein</fullName>
    </recommendedName>
</protein>
<gene>
    <name evidence="5" type="ORF">Pth03_78110</name>
</gene>
<feature type="region of interest" description="Disordered" evidence="3">
    <location>
        <begin position="20"/>
        <end position="52"/>
    </location>
</feature>
<name>A0A8J3Y207_9ACTN</name>
<dbReference type="Pfam" id="PF00440">
    <property type="entry name" value="TetR_N"/>
    <property type="match status" value="1"/>
</dbReference>
<dbReference type="Proteomes" id="UP000605992">
    <property type="component" value="Unassembled WGS sequence"/>
</dbReference>
<dbReference type="PROSITE" id="PS50977">
    <property type="entry name" value="HTH_TETR_2"/>
    <property type="match status" value="1"/>
</dbReference>
<organism evidence="5 6">
    <name type="scientific">Planotetraspora thailandica</name>
    <dbReference type="NCBI Taxonomy" id="487172"/>
    <lineage>
        <taxon>Bacteria</taxon>
        <taxon>Bacillati</taxon>
        <taxon>Actinomycetota</taxon>
        <taxon>Actinomycetes</taxon>
        <taxon>Streptosporangiales</taxon>
        <taxon>Streptosporangiaceae</taxon>
        <taxon>Planotetraspora</taxon>
    </lineage>
</organism>
<dbReference type="RefSeq" id="WP_239119706.1">
    <property type="nucleotide sequence ID" value="NZ_BOOR01000085.1"/>
</dbReference>
<evidence type="ECO:0000313" key="5">
    <source>
        <dbReference type="EMBL" id="GII59422.1"/>
    </source>
</evidence>
<evidence type="ECO:0000256" key="3">
    <source>
        <dbReference type="SAM" id="MobiDB-lite"/>
    </source>
</evidence>
<dbReference type="Gene3D" id="1.10.10.60">
    <property type="entry name" value="Homeodomain-like"/>
    <property type="match status" value="1"/>
</dbReference>
<dbReference type="InterPro" id="IPR050109">
    <property type="entry name" value="HTH-type_TetR-like_transc_reg"/>
</dbReference>
<comment type="caution">
    <text evidence="5">The sequence shown here is derived from an EMBL/GenBank/DDBJ whole genome shotgun (WGS) entry which is preliminary data.</text>
</comment>
<sequence>MSNTADEQFDGMIERSSLGTAGARQLRQRTPQPSIDEVRRLQRDQRAMSAEQRLADRRERLITAAYILFAEPGFHATTIERLCAAARMSNRAFYECFASREDLLREVYERCVTDTFASMSQAMEKAPPTIEARVVAAVEQYVRFVTADARRARIMHLEVTRAGFALYGPRQRAVATFAHLIEEAVGELQGTPGDLHLFALGLSGVIQELLVEWMLDTRPPLIELMIDTASHMFLASVGASRTN</sequence>
<dbReference type="AlphaFoldDB" id="A0A8J3Y207"/>
<dbReference type="Gene3D" id="1.10.357.10">
    <property type="entry name" value="Tetracycline Repressor, domain 2"/>
    <property type="match status" value="1"/>
</dbReference>
<feature type="DNA-binding region" description="H-T-H motif" evidence="2">
    <location>
        <begin position="78"/>
        <end position="97"/>
    </location>
</feature>
<evidence type="ECO:0000313" key="6">
    <source>
        <dbReference type="Proteomes" id="UP000605992"/>
    </source>
</evidence>
<evidence type="ECO:0000256" key="1">
    <source>
        <dbReference type="ARBA" id="ARBA00023125"/>
    </source>
</evidence>
<dbReference type="GO" id="GO:0003700">
    <property type="term" value="F:DNA-binding transcription factor activity"/>
    <property type="evidence" value="ECO:0007669"/>
    <property type="project" value="TreeGrafter"/>
</dbReference>
<dbReference type="InterPro" id="IPR009057">
    <property type="entry name" value="Homeodomain-like_sf"/>
</dbReference>
<dbReference type="InterPro" id="IPR036271">
    <property type="entry name" value="Tet_transcr_reg_TetR-rel_C_sf"/>
</dbReference>
<dbReference type="SUPFAM" id="SSF46689">
    <property type="entry name" value="Homeodomain-like"/>
    <property type="match status" value="1"/>
</dbReference>
<evidence type="ECO:0000259" key="4">
    <source>
        <dbReference type="PROSITE" id="PS50977"/>
    </source>
</evidence>
<evidence type="ECO:0000256" key="2">
    <source>
        <dbReference type="PROSITE-ProRule" id="PRU00335"/>
    </source>
</evidence>
<feature type="domain" description="HTH tetR-type" evidence="4">
    <location>
        <begin position="55"/>
        <end position="115"/>
    </location>
</feature>
<dbReference type="InterPro" id="IPR001647">
    <property type="entry name" value="HTH_TetR"/>
</dbReference>
<dbReference type="PANTHER" id="PTHR30055:SF226">
    <property type="entry name" value="HTH-TYPE TRANSCRIPTIONAL REGULATOR PKSA"/>
    <property type="match status" value="1"/>
</dbReference>
<dbReference type="EMBL" id="BOOR01000085">
    <property type="protein sequence ID" value="GII59422.1"/>
    <property type="molecule type" value="Genomic_DNA"/>
</dbReference>
<dbReference type="GO" id="GO:0000976">
    <property type="term" value="F:transcription cis-regulatory region binding"/>
    <property type="evidence" value="ECO:0007669"/>
    <property type="project" value="TreeGrafter"/>
</dbReference>
<proteinExistence type="predicted"/>
<keyword evidence="1 2" id="KW-0238">DNA-binding</keyword>